<comment type="caution">
    <text evidence="1">The sequence shown here is derived from an EMBL/GenBank/DDBJ whole genome shotgun (WGS) entry which is preliminary data.</text>
</comment>
<dbReference type="EMBL" id="CM023483">
    <property type="protein sequence ID" value="KAH6936740.1"/>
    <property type="molecule type" value="Genomic_DNA"/>
</dbReference>
<sequence length="215" mass="24337">MDWVTIAGSLLAASLLYVITRTWLSGKSVPRGARLPPGPPGRPLVGHVQFTHKDFHCNQAMKWAKIYGPVYRGEVYGGVATMNGETWVDNRRFCLHVLRDLGFGKTSMEEHVKDECQCLVEKIAEAKGAPLAIQEYVFPSTSNSIAALVYGSRYPFEHPRRRYLDELLSELFKAVRAGTLVEFLPSFVRNAITWLPSTRRTVIKSKLMEFIEYTK</sequence>
<reference evidence="1" key="1">
    <citation type="submission" date="2020-05" db="EMBL/GenBank/DDBJ databases">
        <title>Large-scale comparative analyses of tick genomes elucidate their genetic diversity and vector capacities.</title>
        <authorList>
            <person name="Jia N."/>
            <person name="Wang J."/>
            <person name="Shi W."/>
            <person name="Du L."/>
            <person name="Sun Y."/>
            <person name="Zhan W."/>
            <person name="Jiang J."/>
            <person name="Wang Q."/>
            <person name="Zhang B."/>
            <person name="Ji P."/>
            <person name="Sakyi L.B."/>
            <person name="Cui X."/>
            <person name="Yuan T."/>
            <person name="Jiang B."/>
            <person name="Yang W."/>
            <person name="Lam T.T.-Y."/>
            <person name="Chang Q."/>
            <person name="Ding S."/>
            <person name="Wang X."/>
            <person name="Zhu J."/>
            <person name="Ruan X."/>
            <person name="Zhao L."/>
            <person name="Wei J."/>
            <person name="Que T."/>
            <person name="Du C."/>
            <person name="Cheng J."/>
            <person name="Dai P."/>
            <person name="Han X."/>
            <person name="Huang E."/>
            <person name="Gao Y."/>
            <person name="Liu J."/>
            <person name="Shao H."/>
            <person name="Ye R."/>
            <person name="Li L."/>
            <person name="Wei W."/>
            <person name="Wang X."/>
            <person name="Wang C."/>
            <person name="Yang T."/>
            <person name="Huo Q."/>
            <person name="Li W."/>
            <person name="Guo W."/>
            <person name="Chen H."/>
            <person name="Zhou L."/>
            <person name="Ni X."/>
            <person name="Tian J."/>
            <person name="Zhou Y."/>
            <person name="Sheng Y."/>
            <person name="Liu T."/>
            <person name="Pan Y."/>
            <person name="Xia L."/>
            <person name="Li J."/>
            <person name="Zhao F."/>
            <person name="Cao W."/>
        </authorList>
    </citation>
    <scope>NUCLEOTIDE SEQUENCE</scope>
    <source>
        <strain evidence="1">Hyas-2018</strain>
    </source>
</reference>
<organism evidence="1 2">
    <name type="scientific">Hyalomma asiaticum</name>
    <name type="common">Tick</name>
    <dbReference type="NCBI Taxonomy" id="266040"/>
    <lineage>
        <taxon>Eukaryota</taxon>
        <taxon>Metazoa</taxon>
        <taxon>Ecdysozoa</taxon>
        <taxon>Arthropoda</taxon>
        <taxon>Chelicerata</taxon>
        <taxon>Arachnida</taxon>
        <taxon>Acari</taxon>
        <taxon>Parasitiformes</taxon>
        <taxon>Ixodida</taxon>
        <taxon>Ixodoidea</taxon>
        <taxon>Ixodidae</taxon>
        <taxon>Hyalomminae</taxon>
        <taxon>Hyalomma</taxon>
    </lineage>
</organism>
<evidence type="ECO:0000313" key="2">
    <source>
        <dbReference type="Proteomes" id="UP000821845"/>
    </source>
</evidence>
<dbReference type="Proteomes" id="UP000821845">
    <property type="component" value="Chromosome 3"/>
</dbReference>
<evidence type="ECO:0000313" key="1">
    <source>
        <dbReference type="EMBL" id="KAH6936740.1"/>
    </source>
</evidence>
<gene>
    <name evidence="1" type="ORF">HPB50_021281</name>
</gene>
<name>A0ACB7SQ60_HYAAI</name>
<protein>
    <submittedName>
        <fullName evidence="1">Uncharacterized protein</fullName>
    </submittedName>
</protein>
<keyword evidence="2" id="KW-1185">Reference proteome</keyword>
<proteinExistence type="predicted"/>
<accession>A0ACB7SQ60</accession>